<keyword evidence="3" id="KW-1185">Reference proteome</keyword>
<evidence type="ECO:0008006" key="4">
    <source>
        <dbReference type="Google" id="ProtNLM"/>
    </source>
</evidence>
<dbReference type="InterPro" id="IPR012902">
    <property type="entry name" value="N_methyl_site"/>
</dbReference>
<gene>
    <name evidence="2" type="ORF">GCM10009332_06680</name>
</gene>
<dbReference type="NCBIfam" id="TIGR02532">
    <property type="entry name" value="IV_pilin_GFxxxE"/>
    <property type="match status" value="1"/>
</dbReference>
<reference evidence="2" key="1">
    <citation type="journal article" date="2014" name="Int. J. Syst. Evol. Microbiol.">
        <title>Complete genome sequence of Corynebacterium casei LMG S-19264T (=DSM 44701T), isolated from a smear-ripened cheese.</title>
        <authorList>
            <consortium name="US DOE Joint Genome Institute (JGI-PGF)"/>
            <person name="Walter F."/>
            <person name="Albersmeier A."/>
            <person name="Kalinowski J."/>
            <person name="Ruckert C."/>
        </authorList>
    </citation>
    <scope>NUCLEOTIDE SEQUENCE</scope>
    <source>
        <strain evidence="2">JCM 30804</strain>
    </source>
</reference>
<reference evidence="2" key="2">
    <citation type="submission" date="2020-09" db="EMBL/GenBank/DDBJ databases">
        <authorList>
            <person name="Sun Q."/>
            <person name="Ohkuma M."/>
        </authorList>
    </citation>
    <scope>NUCLEOTIDE SEQUENCE</scope>
    <source>
        <strain evidence="2">JCM 30804</strain>
    </source>
</reference>
<keyword evidence="1" id="KW-1133">Transmembrane helix</keyword>
<dbReference type="SUPFAM" id="SSF54523">
    <property type="entry name" value="Pili subunits"/>
    <property type="match status" value="1"/>
</dbReference>
<dbReference type="PROSITE" id="PS00409">
    <property type="entry name" value="PROKAR_NTER_METHYL"/>
    <property type="match status" value="1"/>
</dbReference>
<organism evidence="2 3">
    <name type="scientific">Shewanella gelidii</name>
    <dbReference type="NCBI Taxonomy" id="1642821"/>
    <lineage>
        <taxon>Bacteria</taxon>
        <taxon>Pseudomonadati</taxon>
        <taxon>Pseudomonadota</taxon>
        <taxon>Gammaproteobacteria</taxon>
        <taxon>Alteromonadales</taxon>
        <taxon>Shewanellaceae</taxon>
        <taxon>Shewanella</taxon>
    </lineage>
</organism>
<dbReference type="InterPro" id="IPR045584">
    <property type="entry name" value="Pilin-like"/>
</dbReference>
<dbReference type="Pfam" id="PF07963">
    <property type="entry name" value="N_methyl"/>
    <property type="match status" value="1"/>
</dbReference>
<keyword evidence="1" id="KW-0472">Membrane</keyword>
<dbReference type="AlphaFoldDB" id="A0A917JLV4"/>
<keyword evidence="1" id="KW-0812">Transmembrane</keyword>
<feature type="transmembrane region" description="Helical" evidence="1">
    <location>
        <begin position="12"/>
        <end position="35"/>
    </location>
</feature>
<evidence type="ECO:0000313" key="3">
    <source>
        <dbReference type="Proteomes" id="UP000613743"/>
    </source>
</evidence>
<name>A0A917JLV4_9GAMM</name>
<protein>
    <recommendedName>
        <fullName evidence="4">Prepilin-type N-terminal cleavage/methylation domain-containing protein</fullName>
    </recommendedName>
</protein>
<dbReference type="Proteomes" id="UP000613743">
    <property type="component" value="Unassembled WGS sequence"/>
</dbReference>
<comment type="caution">
    <text evidence="2">The sequence shown here is derived from an EMBL/GenBank/DDBJ whole genome shotgun (WGS) entry which is preliminary data.</text>
</comment>
<evidence type="ECO:0000256" key="1">
    <source>
        <dbReference type="SAM" id="Phobius"/>
    </source>
</evidence>
<dbReference type="EMBL" id="BMPZ01000001">
    <property type="protein sequence ID" value="GGI71982.1"/>
    <property type="molecule type" value="Genomic_DNA"/>
</dbReference>
<evidence type="ECO:0000313" key="2">
    <source>
        <dbReference type="EMBL" id="GGI71982.1"/>
    </source>
</evidence>
<proteinExistence type="predicted"/>
<dbReference type="Gene3D" id="3.30.700.10">
    <property type="entry name" value="Glycoprotein, Type 4 Pilin"/>
    <property type="match status" value="1"/>
</dbReference>
<sequence>MQRFMTQYRTSAAHGFTLIELVIVVLILGIIAVIVTPKFINFTDDSHQVSVENTAAALRASIVSHQALWNIDGSGAQVRDLVGSQGDALDMNAQGYPIGLNVTNGQLNNNRIGVQGENNIHGCRDIWNSLLTQAPTVSNNNDGADYEYYRHTGGRLCGFVYRKAGDTVNGRANVQLGILYDSRVGSISLCGQSVAGTPSC</sequence>
<accession>A0A917JLV4</accession>